<organism evidence="3 4">
    <name type="scientific">Rhodococcus ruber</name>
    <dbReference type="NCBI Taxonomy" id="1830"/>
    <lineage>
        <taxon>Bacteria</taxon>
        <taxon>Bacillati</taxon>
        <taxon>Actinomycetota</taxon>
        <taxon>Actinomycetes</taxon>
        <taxon>Mycobacteriales</taxon>
        <taxon>Nocardiaceae</taxon>
        <taxon>Rhodococcus</taxon>
    </lineage>
</organism>
<name>A0ABT4MB32_9NOCA</name>
<feature type="domain" description="Outer membrane channel protein CpnT-like N-terminal" evidence="2">
    <location>
        <begin position="134"/>
        <end position="275"/>
    </location>
</feature>
<gene>
    <name evidence="3" type="ORF">O4220_00350</name>
</gene>
<evidence type="ECO:0000259" key="2">
    <source>
        <dbReference type="Pfam" id="PF25547"/>
    </source>
</evidence>
<evidence type="ECO:0000313" key="4">
    <source>
        <dbReference type="Proteomes" id="UP001081071"/>
    </source>
</evidence>
<evidence type="ECO:0000313" key="3">
    <source>
        <dbReference type="EMBL" id="MCZ4516946.1"/>
    </source>
</evidence>
<keyword evidence="4" id="KW-1185">Reference proteome</keyword>
<sequence length="478" mass="50874">MTAPVEVTPAGYAQAAVTYSRIHCVLTTGISVLADVLAETGACAGSDNAGREWTNDYDPAAWDGIDALGDLALACGQMHDLLQFTAANHANANTQSGTAPDPGALVFPPGSIPIYQPSEPPSMFGGSDAEPTGWGLVRDYVQGEMWPNGHPDQLRAAATAWRAMATSLTAAGFDFPIARPLIEMQISPEVTSILEQHDLVKSQCDAMAEYCQALATSCDGYAGAIDTTKKAVVMALIELVGFIAIDQIVGWAASTISLGTTGVAAQAVMAALLARYGIRIAGIIKGLRTVAASYRAGMAAASTGMSRAAEALMPLLGARPMLAGAGGSGIAGGTGFDALSSFFALRRPALRKPFYDFVVNRAERFVPAGTKDEFLTVQADRDVKVPANKTYDDKPWVTELPKTANGKYYIDEASRALYPVDPKWEIGHLSGYEHRKVLAEAEQRGMTQAEFNDFVHSDPSRFAVEDKYGNRSHLREDK</sequence>
<evidence type="ECO:0000259" key="1">
    <source>
        <dbReference type="Pfam" id="PF14410"/>
    </source>
</evidence>
<dbReference type="Pfam" id="PF14410">
    <property type="entry name" value="GH-E"/>
    <property type="match status" value="1"/>
</dbReference>
<accession>A0ABT4MB32</accession>
<dbReference type="InterPro" id="IPR026835">
    <property type="entry name" value="YqcG_C"/>
</dbReference>
<dbReference type="InterPro" id="IPR057746">
    <property type="entry name" value="CpnT-like_N"/>
</dbReference>
<dbReference type="Proteomes" id="UP001081071">
    <property type="component" value="Unassembled WGS sequence"/>
</dbReference>
<dbReference type="EMBL" id="JAPWIJ010000001">
    <property type="protein sequence ID" value="MCZ4516946.1"/>
    <property type="molecule type" value="Genomic_DNA"/>
</dbReference>
<dbReference type="RefSeq" id="WP_269601586.1">
    <property type="nucleotide sequence ID" value="NZ_JAPWIJ010000001.1"/>
</dbReference>
<dbReference type="Pfam" id="PF25547">
    <property type="entry name" value="WXG100_2"/>
    <property type="match status" value="1"/>
</dbReference>
<protein>
    <submittedName>
        <fullName evidence="3">GH-E family nuclease</fullName>
    </submittedName>
</protein>
<feature type="domain" description="Toxin YqcG C-terminal" evidence="1">
    <location>
        <begin position="421"/>
        <end position="474"/>
    </location>
</feature>
<proteinExistence type="predicted"/>
<comment type="caution">
    <text evidence="3">The sequence shown here is derived from an EMBL/GenBank/DDBJ whole genome shotgun (WGS) entry which is preliminary data.</text>
</comment>
<reference evidence="3" key="1">
    <citation type="submission" date="2022-12" db="EMBL/GenBank/DDBJ databases">
        <authorList>
            <person name="Krivoruchko A.V."/>
            <person name="Elkin A."/>
        </authorList>
    </citation>
    <scope>NUCLEOTIDE SEQUENCE</scope>
    <source>
        <strain evidence="3">IEGM 1391</strain>
    </source>
</reference>